<proteinExistence type="predicted"/>
<keyword evidence="2" id="KW-1185">Reference proteome</keyword>
<sequence>MAIRSSLSLLGAYLLLGLTVTSKLTATAKHDQIHQHRRNGSDFPFSGDEGDLTRYVVPFVGTEQNSNPGNVFVGGSVPFGMAKVGLNVEGYAPAGYVYPSNQKTRGVSPLHDSGTGSSDGSYGNFCVMPVVCSNDDVDLCPTLLEPRERFRKNGSDVASPGFFKTELENGIKIELTSTRRSTLEKYTFPNSLLASQKSKQPHLVLDWTNDSPGTFHDGSMEIDWQRGRLMMNGSWLSSFGPYEFRYQAYQCVDLLAADGQALGNKAVFGGDRFGMDVKDPSVTSWQRVKSFLSQPIQAGAVVGFTSPLKSLSSSSSSSLTKREKTIMIRRGVSFKSAENACRNMEQEIPEVDFDKVVKRSKAEWNGKLSRIVLDRSTNEQVKKLFYTSFYRTFLSPNNATDDGPFDTLYPYFDGLYCSWDTFRTLFPFMSLTSPRDYADIVQNYIDGYRKDGWLPECRANQAKGFIQGGNNGVPILADFAVKYSKVAGELGVDMEELYRALTHDIDVPSPNWEYEGRQAVPFQKYGYVPFAYLDVISAGQQTREASRSLEYSFGDFTAMNVAQTLGKEREVVEKYKKSALNYVLNFNNKTKSDGFTNFVQKRYANGTFSPTDPKSCSPLDNDPNHACSLQLENQFGTYESSSWEYSFYAPHDGKGLVELLGGKETFEKRLDHFFQQGYYAPGNEPSFDCPSLYHHVGKPHKSIDRVRKVVSDNFNLTPGGVPGNDDNAAMASLLSWYLLGFYPVPGSKELLILSPFSPSYTIKNELLGDTRVKVKGFDPSSIAPIKELGTKGKKGSADGRIAKRNEGRKKYVKSVKIDGRLHPSICRISFDDLFPGKAGEEREIVIEVTDEIVDGCSPFGKGVPSGNGGGGYDRETYPASLSDGGFSTP</sequence>
<dbReference type="Proteomes" id="UP000245626">
    <property type="component" value="Unassembled WGS sequence"/>
</dbReference>
<accession>A0ACD0P3R9</accession>
<evidence type="ECO:0000313" key="2">
    <source>
        <dbReference type="Proteomes" id="UP000245626"/>
    </source>
</evidence>
<gene>
    <name evidence="1" type="ORF">IE53DRAFT_405004</name>
</gene>
<reference evidence="1 2" key="1">
    <citation type="journal article" date="2018" name="Mol. Biol. Evol.">
        <title>Broad Genomic Sampling Reveals a Smut Pathogenic Ancestry of the Fungal Clade Ustilaginomycotina.</title>
        <authorList>
            <person name="Kijpornyongpan T."/>
            <person name="Mondo S.J."/>
            <person name="Barry K."/>
            <person name="Sandor L."/>
            <person name="Lee J."/>
            <person name="Lipzen A."/>
            <person name="Pangilinan J."/>
            <person name="LaButti K."/>
            <person name="Hainaut M."/>
            <person name="Henrissat B."/>
            <person name="Grigoriev I.V."/>
            <person name="Spatafora J.W."/>
            <person name="Aime M.C."/>
        </authorList>
    </citation>
    <scope>NUCLEOTIDE SEQUENCE [LARGE SCALE GENOMIC DNA]</scope>
    <source>
        <strain evidence="1 2">SA 807</strain>
    </source>
</reference>
<organism evidence="1 2">
    <name type="scientific">Violaceomyces palustris</name>
    <dbReference type="NCBI Taxonomy" id="1673888"/>
    <lineage>
        <taxon>Eukaryota</taxon>
        <taxon>Fungi</taxon>
        <taxon>Dikarya</taxon>
        <taxon>Basidiomycota</taxon>
        <taxon>Ustilaginomycotina</taxon>
        <taxon>Ustilaginomycetes</taxon>
        <taxon>Violaceomycetales</taxon>
        <taxon>Violaceomycetaceae</taxon>
        <taxon>Violaceomyces</taxon>
    </lineage>
</organism>
<dbReference type="EMBL" id="KZ819762">
    <property type="protein sequence ID" value="PWN52684.1"/>
    <property type="molecule type" value="Genomic_DNA"/>
</dbReference>
<evidence type="ECO:0000313" key="1">
    <source>
        <dbReference type="EMBL" id="PWN52684.1"/>
    </source>
</evidence>
<protein>
    <submittedName>
        <fullName evidence="1">Uncharacterized protein</fullName>
    </submittedName>
</protein>
<name>A0ACD0P3R9_9BASI</name>